<feature type="domain" description="DUF4097" evidence="2">
    <location>
        <begin position="65"/>
        <end position="246"/>
    </location>
</feature>
<evidence type="ECO:0000313" key="4">
    <source>
        <dbReference type="Proteomes" id="UP000008467"/>
    </source>
</evidence>
<evidence type="ECO:0000259" key="2">
    <source>
        <dbReference type="Pfam" id="PF13349"/>
    </source>
</evidence>
<dbReference type="KEGG" id="cle:Clole_1257"/>
<accession>F2JGM9</accession>
<feature type="transmembrane region" description="Helical" evidence="1">
    <location>
        <begin position="12"/>
        <end position="32"/>
    </location>
</feature>
<dbReference type="InterPro" id="IPR025164">
    <property type="entry name" value="Toastrack_DUF4097"/>
</dbReference>
<reference evidence="3 4" key="1">
    <citation type="journal article" date="2011" name="J. Bacteriol.">
        <title>Complete genome sequence of the cellulose-degrading bacterium Cellulosilyticum lentocellum.</title>
        <authorList>
            <consortium name="US DOE Joint Genome Institute"/>
            <person name="Miller D.A."/>
            <person name="Suen G."/>
            <person name="Bruce D."/>
            <person name="Copeland A."/>
            <person name="Cheng J.F."/>
            <person name="Detter C."/>
            <person name="Goodwin L.A."/>
            <person name="Han C.S."/>
            <person name="Hauser L.J."/>
            <person name="Land M.L."/>
            <person name="Lapidus A."/>
            <person name="Lucas S."/>
            <person name="Meincke L."/>
            <person name="Pitluck S."/>
            <person name="Tapia R."/>
            <person name="Teshima H."/>
            <person name="Woyke T."/>
            <person name="Fox B.G."/>
            <person name="Angert E.R."/>
            <person name="Currie C.R."/>
        </authorList>
    </citation>
    <scope>NUCLEOTIDE SEQUENCE [LARGE SCALE GENOMIC DNA]</scope>
    <source>
        <strain evidence="4">ATCC 49066 / DSM 5427 / NCIMB 11756 / RHM5</strain>
    </source>
</reference>
<dbReference type="Gene3D" id="2.160.20.120">
    <property type="match status" value="1"/>
</dbReference>
<keyword evidence="1" id="KW-0812">Transmembrane</keyword>
<keyword evidence="1" id="KW-1133">Transmembrane helix</keyword>
<dbReference type="RefSeq" id="WP_013656283.1">
    <property type="nucleotide sequence ID" value="NC_015275.1"/>
</dbReference>
<proteinExistence type="predicted"/>
<evidence type="ECO:0000256" key="1">
    <source>
        <dbReference type="SAM" id="Phobius"/>
    </source>
</evidence>
<dbReference type="STRING" id="642492.Clole_1257"/>
<dbReference type="HOGENOM" id="CLU_725004_0_0_9"/>
<keyword evidence="4" id="KW-1185">Reference proteome</keyword>
<keyword evidence="1" id="KW-0472">Membrane</keyword>
<dbReference type="EMBL" id="CP002582">
    <property type="protein sequence ID" value="ADZ82984.1"/>
    <property type="molecule type" value="Genomic_DNA"/>
</dbReference>
<sequence length="381" mass="41178">MNSNKTYQMIQLGLLLVILIGLGSVMISWATGHNPFSNNLLKGVPFNGPLEKVKEETCALEAIEILELDVNLADVEVNVGEGSDLKVVESTNDKEKRDLFEISQSAGRILVKRPNSHYFGIEPQHKIEIWLPSSYRSALMITTSSGDINLNGVLELEKLETTQSSGNLVGREAIKAKEVQLTTSSGDKRLEGIETDTYEVTSSSGTTIIKSLKGKGSCMASSGEIEINSLIGEAHEIYTSSGQITIGEIEGELEMEASSGDLKLGTVIGESWRLRTTSGEIIMKALEGKGNCESSSGDIEIEELRLTGDAQFTATSGKIEMGLKTSNTTIRANTSSGDIKGSIVWNYEDKRETEANAQLGNGAEYKLELKTSSGSIRVDEK</sequence>
<dbReference type="PANTHER" id="PTHR34094:SF1">
    <property type="entry name" value="PROTEIN FAM185A"/>
    <property type="match status" value="1"/>
</dbReference>
<dbReference type="AlphaFoldDB" id="F2JGM9"/>
<dbReference type="PANTHER" id="PTHR34094">
    <property type="match status" value="1"/>
</dbReference>
<evidence type="ECO:0000313" key="3">
    <source>
        <dbReference type="EMBL" id="ADZ82984.1"/>
    </source>
</evidence>
<dbReference type="Proteomes" id="UP000008467">
    <property type="component" value="Chromosome"/>
</dbReference>
<name>F2JGM9_CELLD</name>
<dbReference type="eggNOG" id="COG3595">
    <property type="taxonomic scope" value="Bacteria"/>
</dbReference>
<organism evidence="3 4">
    <name type="scientific">Cellulosilyticum lentocellum (strain ATCC 49066 / DSM 5427 / NCIMB 11756 / RHM5)</name>
    <name type="common">Clostridium lentocellum</name>
    <dbReference type="NCBI Taxonomy" id="642492"/>
    <lineage>
        <taxon>Bacteria</taxon>
        <taxon>Bacillati</taxon>
        <taxon>Bacillota</taxon>
        <taxon>Clostridia</taxon>
        <taxon>Lachnospirales</taxon>
        <taxon>Cellulosilyticaceae</taxon>
        <taxon>Cellulosilyticum</taxon>
    </lineage>
</organism>
<dbReference type="Pfam" id="PF13349">
    <property type="entry name" value="DUF4097"/>
    <property type="match status" value="1"/>
</dbReference>
<protein>
    <recommendedName>
        <fullName evidence="2">DUF4097 domain-containing protein</fullName>
    </recommendedName>
</protein>
<gene>
    <name evidence="3" type="ordered locus">Clole_1257</name>
</gene>